<reference evidence="2" key="1">
    <citation type="submission" date="2021-10" db="EMBL/GenBank/DDBJ databases">
        <title>Roseicella aerolatum sp. nov., isolated from aerosols of e-waste dismantling site.</title>
        <authorList>
            <person name="Qin T."/>
        </authorList>
    </citation>
    <scope>NUCLEOTIDE SEQUENCE</scope>
    <source>
        <strain evidence="2">GB24</strain>
    </source>
</reference>
<proteinExistence type="predicted"/>
<name>A0A9X1IFL8_9PROT</name>
<evidence type="ECO:0000256" key="1">
    <source>
        <dbReference type="SAM" id="MobiDB-lite"/>
    </source>
</evidence>
<evidence type="ECO:0000313" key="2">
    <source>
        <dbReference type="EMBL" id="MCB4823592.1"/>
    </source>
</evidence>
<feature type="region of interest" description="Disordered" evidence="1">
    <location>
        <begin position="38"/>
        <end position="67"/>
    </location>
</feature>
<accession>A0A9X1IFL8</accession>
<organism evidence="2 3">
    <name type="scientific">Roseicella aerolata</name>
    <dbReference type="NCBI Taxonomy" id="2883479"/>
    <lineage>
        <taxon>Bacteria</taxon>
        <taxon>Pseudomonadati</taxon>
        <taxon>Pseudomonadota</taxon>
        <taxon>Alphaproteobacteria</taxon>
        <taxon>Acetobacterales</taxon>
        <taxon>Roseomonadaceae</taxon>
        <taxon>Roseicella</taxon>
    </lineage>
</organism>
<sequence length="67" mass="7513">MAGLIGKLLGAIRYRRRWRILAAAAEVAADKATTELDRHVRDRGRRHRAGQRSLAERPPASRIPRSG</sequence>
<keyword evidence="3" id="KW-1185">Reference proteome</keyword>
<evidence type="ECO:0000313" key="3">
    <source>
        <dbReference type="Proteomes" id="UP001139311"/>
    </source>
</evidence>
<dbReference type="RefSeq" id="WP_226610495.1">
    <property type="nucleotide sequence ID" value="NZ_JAJAQI010000028.1"/>
</dbReference>
<dbReference type="AlphaFoldDB" id="A0A9X1IFL8"/>
<feature type="compositionally biased region" description="Basic residues" evidence="1">
    <location>
        <begin position="41"/>
        <end position="50"/>
    </location>
</feature>
<protein>
    <submittedName>
        <fullName evidence="2">Uncharacterized protein</fullName>
    </submittedName>
</protein>
<dbReference type="Proteomes" id="UP001139311">
    <property type="component" value="Unassembled WGS sequence"/>
</dbReference>
<dbReference type="EMBL" id="JAJAQI010000028">
    <property type="protein sequence ID" value="MCB4823592.1"/>
    <property type="molecule type" value="Genomic_DNA"/>
</dbReference>
<gene>
    <name evidence="2" type="ORF">LHA35_17820</name>
</gene>
<comment type="caution">
    <text evidence="2">The sequence shown here is derived from an EMBL/GenBank/DDBJ whole genome shotgun (WGS) entry which is preliminary data.</text>
</comment>